<reference evidence="1 2" key="1">
    <citation type="submission" date="2024-04" db="EMBL/GenBank/DDBJ databases">
        <title>Draft genome sequence of Sessilibacter corallicola NBRC 116591.</title>
        <authorList>
            <person name="Miyakawa T."/>
            <person name="Kusuya Y."/>
            <person name="Miura T."/>
        </authorList>
    </citation>
    <scope>NUCLEOTIDE SEQUENCE [LARGE SCALE GENOMIC DNA]</scope>
    <source>
        <strain evidence="1 2">KU-00831-HH</strain>
    </source>
</reference>
<accession>A0ABQ0A9X9</accession>
<dbReference type="InterPro" id="IPR032871">
    <property type="entry name" value="AHH_dom_containing"/>
</dbReference>
<protein>
    <submittedName>
        <fullName evidence="1">Uncharacterized protein</fullName>
    </submittedName>
</protein>
<gene>
    <name evidence="1" type="ORF">NBRC116591_22730</name>
</gene>
<comment type="caution">
    <text evidence="1">The sequence shown here is derived from an EMBL/GenBank/DDBJ whole genome shotgun (WGS) entry which is preliminary data.</text>
</comment>
<evidence type="ECO:0000313" key="2">
    <source>
        <dbReference type="Proteomes" id="UP001465153"/>
    </source>
</evidence>
<sequence>MDGMYPDIRPPFSHVERLLKAFEKKDKPTIADFAAVGSLGVMYDKLDQYRIEAMKMSTRQLQTEKHKSARLAEHMRKSGDPRPSSRCDCHAIVSGGMRQTIEIRAIMAWLKVRIDDPVNGCWLPRDWADRSHMPNHLRNAVPHKRIHHAKYYAWLAGRINRGTVKNTTDLNNALRMARTMLQKGAVPPSVMPQTGR</sequence>
<dbReference type="Proteomes" id="UP001465153">
    <property type="component" value="Unassembled WGS sequence"/>
</dbReference>
<organism evidence="1 2">
    <name type="scientific">Sessilibacter corallicola</name>
    <dbReference type="NCBI Taxonomy" id="2904075"/>
    <lineage>
        <taxon>Bacteria</taxon>
        <taxon>Pseudomonadati</taxon>
        <taxon>Pseudomonadota</taxon>
        <taxon>Gammaproteobacteria</taxon>
        <taxon>Cellvibrionales</taxon>
        <taxon>Cellvibrionaceae</taxon>
        <taxon>Sessilibacter</taxon>
    </lineage>
</organism>
<evidence type="ECO:0000313" key="1">
    <source>
        <dbReference type="EMBL" id="GAA6168462.1"/>
    </source>
</evidence>
<keyword evidence="2" id="KW-1185">Reference proteome</keyword>
<dbReference type="Pfam" id="PF14412">
    <property type="entry name" value="AHH"/>
    <property type="match status" value="1"/>
</dbReference>
<proteinExistence type="predicted"/>
<dbReference type="EMBL" id="BAABWN010000007">
    <property type="protein sequence ID" value="GAA6168462.1"/>
    <property type="molecule type" value="Genomic_DNA"/>
</dbReference>
<name>A0ABQ0A9X9_9GAMM</name>